<dbReference type="GO" id="GO:0001725">
    <property type="term" value="C:stress fiber"/>
    <property type="evidence" value="ECO:0007669"/>
    <property type="project" value="TreeGrafter"/>
</dbReference>
<dbReference type="GO" id="GO:0003779">
    <property type="term" value="F:actin binding"/>
    <property type="evidence" value="ECO:0007669"/>
    <property type="project" value="TreeGrafter"/>
</dbReference>
<keyword evidence="6" id="KW-1185">Reference proteome</keyword>
<dbReference type="PROSITE" id="PS50106">
    <property type="entry name" value="PDZ"/>
    <property type="match status" value="1"/>
</dbReference>
<keyword evidence="2" id="KW-0963">Cytoplasm</keyword>
<feature type="domain" description="PDZ" evidence="4">
    <location>
        <begin position="7"/>
        <end position="89"/>
    </location>
</feature>
<dbReference type="Proteomes" id="UP000494040">
    <property type="component" value="Unassembled WGS sequence"/>
</dbReference>
<name>A0A8I6RP68_CIMLE</name>
<dbReference type="InterPro" id="IPR001478">
    <property type="entry name" value="PDZ"/>
</dbReference>
<dbReference type="PANTHER" id="PTHR24214:SF55">
    <property type="entry name" value="Z BAND ALTERNATIVELY SPLICED PDZ-MOTIF PROTEIN 66, ISOFORM E"/>
    <property type="match status" value="1"/>
</dbReference>
<dbReference type="InterPro" id="IPR031847">
    <property type="entry name" value="PDLI1-4/Zasp-like_mid"/>
</dbReference>
<dbReference type="RefSeq" id="XP_014248907.1">
    <property type="nucleotide sequence ID" value="XM_014393421.2"/>
</dbReference>
<dbReference type="InterPro" id="IPR050604">
    <property type="entry name" value="PDZ-LIM_domain"/>
</dbReference>
<dbReference type="PANTHER" id="PTHR24214">
    <property type="entry name" value="PDZ AND LIM DOMAIN PROTEIN ZASP"/>
    <property type="match status" value="1"/>
</dbReference>
<dbReference type="RefSeq" id="XP_014248906.1">
    <property type="nucleotide sequence ID" value="XM_014393420.2"/>
</dbReference>
<dbReference type="SMART" id="SM00735">
    <property type="entry name" value="ZM"/>
    <property type="match status" value="1"/>
</dbReference>
<dbReference type="SMART" id="SM00228">
    <property type="entry name" value="PDZ"/>
    <property type="match status" value="1"/>
</dbReference>
<dbReference type="SUPFAM" id="SSF50156">
    <property type="entry name" value="PDZ domain-like"/>
    <property type="match status" value="1"/>
</dbReference>
<keyword evidence="3" id="KW-0862">Zinc</keyword>
<dbReference type="GO" id="GO:0030036">
    <property type="term" value="P:actin cytoskeleton organization"/>
    <property type="evidence" value="ECO:0007669"/>
    <property type="project" value="TreeGrafter"/>
</dbReference>
<sequence length="334" mass="36861">MSARGFSVTLHRDGHNQPWGIRVVGGCDLGKPLVITRAIAGTPAEGFVKPGDEVLQIGDYDSRDITHQDAQSLFKNAGNSIRLVIHRVGSEHTGRSRECSLDPLGLPKGSLSERLFEQMGSGSYNSNACHSRSSSALSFHRDNEDELRVTEQPYRTTPLVLPGAKVKKDFGPTESYLRHHPNPTFRQAAPHPLLPHEIAMKQRVADTVLQKIEEQVGPGVQISHKQFNSPIGLYSEQNIVDTINAQTAPAVKKTVVFDPVKSETYKALHDQEADYAQEVTPIPTRVFTPVKPKSVPHPVPAPHALNATGQTHEEIQQSNTFKRLMHMVQTEGVY</sequence>
<proteinExistence type="predicted"/>
<protein>
    <recommendedName>
        <fullName evidence="4">PDZ domain-containing protein</fullName>
    </recommendedName>
</protein>
<evidence type="ECO:0000256" key="2">
    <source>
        <dbReference type="ARBA" id="ARBA00022490"/>
    </source>
</evidence>
<dbReference type="CTD" id="38988"/>
<dbReference type="EnsemblMetazoa" id="XM_014393421.2">
    <property type="protein sequence ID" value="XP_014248907.1"/>
    <property type="gene ID" value="LOC106666321"/>
</dbReference>
<dbReference type="GO" id="GO:0051371">
    <property type="term" value="F:muscle alpha-actinin binding"/>
    <property type="evidence" value="ECO:0007669"/>
    <property type="project" value="TreeGrafter"/>
</dbReference>
<dbReference type="AlphaFoldDB" id="A0A8I6RP68"/>
<dbReference type="Pfam" id="PF15936">
    <property type="entry name" value="DUF4749"/>
    <property type="match status" value="1"/>
</dbReference>
<evidence type="ECO:0000313" key="6">
    <source>
        <dbReference type="Proteomes" id="UP000494040"/>
    </source>
</evidence>
<dbReference type="GO" id="GO:0061061">
    <property type="term" value="P:muscle structure development"/>
    <property type="evidence" value="ECO:0007669"/>
    <property type="project" value="TreeGrafter"/>
</dbReference>
<dbReference type="Gene3D" id="2.30.42.10">
    <property type="match status" value="1"/>
</dbReference>
<dbReference type="KEGG" id="clec:106666321"/>
<keyword evidence="3" id="KW-0479">Metal-binding</keyword>
<dbReference type="CDD" id="cd23068">
    <property type="entry name" value="PDZ_ZASP52-like"/>
    <property type="match status" value="1"/>
</dbReference>
<dbReference type="GO" id="GO:0031941">
    <property type="term" value="C:filamentous actin"/>
    <property type="evidence" value="ECO:0007669"/>
    <property type="project" value="TreeGrafter"/>
</dbReference>
<dbReference type="GO" id="GO:0005912">
    <property type="term" value="C:adherens junction"/>
    <property type="evidence" value="ECO:0007669"/>
    <property type="project" value="TreeGrafter"/>
</dbReference>
<organism evidence="5 6">
    <name type="scientific">Cimex lectularius</name>
    <name type="common">Bed bug</name>
    <name type="synonym">Acanthia lectularia</name>
    <dbReference type="NCBI Taxonomy" id="79782"/>
    <lineage>
        <taxon>Eukaryota</taxon>
        <taxon>Metazoa</taxon>
        <taxon>Ecdysozoa</taxon>
        <taxon>Arthropoda</taxon>
        <taxon>Hexapoda</taxon>
        <taxon>Insecta</taxon>
        <taxon>Pterygota</taxon>
        <taxon>Neoptera</taxon>
        <taxon>Paraneoptera</taxon>
        <taxon>Hemiptera</taxon>
        <taxon>Heteroptera</taxon>
        <taxon>Panheteroptera</taxon>
        <taxon>Cimicomorpha</taxon>
        <taxon>Cimicidae</taxon>
        <taxon>Cimex</taxon>
    </lineage>
</organism>
<comment type="subcellular location">
    <subcellularLocation>
        <location evidence="1">Cytoplasm</location>
    </subcellularLocation>
</comment>
<accession>A0A8I6RP68</accession>
<evidence type="ECO:0000259" key="4">
    <source>
        <dbReference type="PROSITE" id="PS50106"/>
    </source>
</evidence>
<dbReference type="EnsemblMetazoa" id="XM_014393420.2">
    <property type="protein sequence ID" value="XP_014248906.1"/>
    <property type="gene ID" value="LOC106666321"/>
</dbReference>
<keyword evidence="3" id="KW-0440">LIM domain</keyword>
<dbReference type="GeneID" id="106666321"/>
<dbReference type="Pfam" id="PF00595">
    <property type="entry name" value="PDZ"/>
    <property type="match status" value="1"/>
</dbReference>
<dbReference type="OMA" id="VNQMEYV"/>
<dbReference type="OrthoDB" id="445995at2759"/>
<dbReference type="InterPro" id="IPR036034">
    <property type="entry name" value="PDZ_sf"/>
</dbReference>
<dbReference type="GO" id="GO:0030018">
    <property type="term" value="C:Z disc"/>
    <property type="evidence" value="ECO:0007669"/>
    <property type="project" value="TreeGrafter"/>
</dbReference>
<reference evidence="5" key="1">
    <citation type="submission" date="2022-01" db="UniProtKB">
        <authorList>
            <consortium name="EnsemblMetazoa"/>
        </authorList>
    </citation>
    <scope>IDENTIFICATION</scope>
</reference>
<evidence type="ECO:0000256" key="1">
    <source>
        <dbReference type="ARBA" id="ARBA00004496"/>
    </source>
</evidence>
<evidence type="ECO:0000313" key="5">
    <source>
        <dbReference type="EnsemblMetazoa" id="XP_014248907.1"/>
    </source>
</evidence>
<dbReference type="InterPro" id="IPR006643">
    <property type="entry name" value="Zasp-like_motif"/>
</dbReference>
<evidence type="ECO:0000256" key="3">
    <source>
        <dbReference type="ARBA" id="ARBA00023038"/>
    </source>
</evidence>